<dbReference type="AlphaFoldDB" id="A0A1H7KWC7"/>
<dbReference type="GO" id="GO:0001666">
    <property type="term" value="P:response to hypoxia"/>
    <property type="evidence" value="ECO:0007669"/>
    <property type="project" value="TreeGrafter"/>
</dbReference>
<keyword evidence="8" id="KW-0443">Lipid metabolism</keyword>
<accession>A0A1H7KWC7</accession>
<proteinExistence type="inferred from homology"/>
<evidence type="ECO:0000313" key="15">
    <source>
        <dbReference type="Proteomes" id="UP000198677"/>
    </source>
</evidence>
<evidence type="ECO:0000259" key="12">
    <source>
        <dbReference type="Pfam" id="PF03007"/>
    </source>
</evidence>
<evidence type="ECO:0000256" key="2">
    <source>
        <dbReference type="ARBA" id="ARBA00005189"/>
    </source>
</evidence>
<evidence type="ECO:0000256" key="3">
    <source>
        <dbReference type="ARBA" id="ARBA00009587"/>
    </source>
</evidence>
<keyword evidence="9 14" id="KW-0012">Acyltransferase</keyword>
<dbReference type="GO" id="GO:0006071">
    <property type="term" value="P:glycerol metabolic process"/>
    <property type="evidence" value="ECO:0007669"/>
    <property type="project" value="UniProtKB-KW"/>
</dbReference>
<evidence type="ECO:0000256" key="10">
    <source>
        <dbReference type="ARBA" id="ARBA00048109"/>
    </source>
</evidence>
<dbReference type="Pfam" id="PF03007">
    <property type="entry name" value="WS_DGAT_cat"/>
    <property type="match status" value="1"/>
</dbReference>
<evidence type="ECO:0000259" key="13">
    <source>
        <dbReference type="Pfam" id="PF06974"/>
    </source>
</evidence>
<organism evidence="14 15">
    <name type="scientific">Rhodococcus maanshanensis</name>
    <dbReference type="NCBI Taxonomy" id="183556"/>
    <lineage>
        <taxon>Bacteria</taxon>
        <taxon>Bacillati</taxon>
        <taxon>Actinomycetota</taxon>
        <taxon>Actinomycetes</taxon>
        <taxon>Mycobacteriales</taxon>
        <taxon>Nocardiaceae</taxon>
        <taxon>Rhodococcus</taxon>
    </lineage>
</organism>
<feature type="region of interest" description="Disordered" evidence="11">
    <location>
        <begin position="161"/>
        <end position="180"/>
    </location>
</feature>
<name>A0A1H7KWC7_9NOCA</name>
<evidence type="ECO:0000256" key="7">
    <source>
        <dbReference type="ARBA" id="ARBA00022798"/>
    </source>
</evidence>
<dbReference type="PANTHER" id="PTHR31650:SF1">
    <property type="entry name" value="WAX ESTER SYNTHASE_DIACYLGLYCEROL ACYLTRANSFERASE 4-RELATED"/>
    <property type="match status" value="1"/>
</dbReference>
<evidence type="ECO:0000256" key="9">
    <source>
        <dbReference type="ARBA" id="ARBA00023315"/>
    </source>
</evidence>
<dbReference type="InterPro" id="IPR009721">
    <property type="entry name" value="O-acyltransferase_WSD1_C"/>
</dbReference>
<comment type="pathway">
    <text evidence="1">Glycerolipid metabolism; triacylglycerol biosynthesis.</text>
</comment>
<dbReference type="UniPathway" id="UPA00282"/>
<dbReference type="EC" id="2.3.1.20" evidence="4"/>
<keyword evidence="5" id="KW-0444">Lipid biosynthesis</keyword>
<gene>
    <name evidence="14" type="ORF">SAMN05444583_104182</name>
</gene>
<keyword evidence="15" id="KW-1185">Reference proteome</keyword>
<comment type="catalytic activity">
    <reaction evidence="10">
        <text>an acyl-CoA + a 1,2-diacyl-sn-glycerol = a triacyl-sn-glycerol + CoA</text>
        <dbReference type="Rhea" id="RHEA:10868"/>
        <dbReference type="ChEBI" id="CHEBI:17815"/>
        <dbReference type="ChEBI" id="CHEBI:57287"/>
        <dbReference type="ChEBI" id="CHEBI:58342"/>
        <dbReference type="ChEBI" id="CHEBI:64615"/>
        <dbReference type="EC" id="2.3.1.20"/>
    </reaction>
</comment>
<evidence type="ECO:0000256" key="5">
    <source>
        <dbReference type="ARBA" id="ARBA00022516"/>
    </source>
</evidence>
<keyword evidence="6 14" id="KW-0808">Transferase</keyword>
<dbReference type="GO" id="GO:0019432">
    <property type="term" value="P:triglyceride biosynthetic process"/>
    <property type="evidence" value="ECO:0007669"/>
    <property type="project" value="UniProtKB-UniPathway"/>
</dbReference>
<evidence type="ECO:0000256" key="1">
    <source>
        <dbReference type="ARBA" id="ARBA00004771"/>
    </source>
</evidence>
<dbReference type="Pfam" id="PF06974">
    <property type="entry name" value="WS_DGAT_C"/>
    <property type="match status" value="1"/>
</dbReference>
<dbReference type="SUPFAM" id="SSF52777">
    <property type="entry name" value="CoA-dependent acyltransferases"/>
    <property type="match status" value="1"/>
</dbReference>
<dbReference type="InterPro" id="IPR045034">
    <property type="entry name" value="O-acyltransferase_WSD1-like"/>
</dbReference>
<feature type="domain" description="O-acyltransferase WSD1 C-terminal" evidence="13">
    <location>
        <begin position="311"/>
        <end position="461"/>
    </location>
</feature>
<reference evidence="15" key="1">
    <citation type="submission" date="2016-10" db="EMBL/GenBank/DDBJ databases">
        <authorList>
            <person name="Varghese N."/>
            <person name="Submissions S."/>
        </authorList>
    </citation>
    <scope>NUCLEOTIDE SEQUENCE [LARGE SCALE GENOMIC DNA]</scope>
    <source>
        <strain evidence="15">DSM 44675</strain>
    </source>
</reference>
<comment type="pathway">
    <text evidence="2">Lipid metabolism.</text>
</comment>
<evidence type="ECO:0000313" key="14">
    <source>
        <dbReference type="EMBL" id="SEK90810.1"/>
    </source>
</evidence>
<dbReference type="PANTHER" id="PTHR31650">
    <property type="entry name" value="O-ACYLTRANSFERASE (WSD1-LIKE) FAMILY PROTEIN"/>
    <property type="match status" value="1"/>
</dbReference>
<dbReference type="GO" id="GO:0004144">
    <property type="term" value="F:diacylglycerol O-acyltransferase activity"/>
    <property type="evidence" value="ECO:0007669"/>
    <property type="project" value="UniProtKB-EC"/>
</dbReference>
<evidence type="ECO:0000256" key="4">
    <source>
        <dbReference type="ARBA" id="ARBA00013244"/>
    </source>
</evidence>
<dbReference type="GO" id="GO:0005886">
    <property type="term" value="C:plasma membrane"/>
    <property type="evidence" value="ECO:0007669"/>
    <property type="project" value="TreeGrafter"/>
</dbReference>
<sequence>MQQMHPRDTVFLYVERELAKQANMTAYVFVPDGNSGRQPEPLEIAEWIADRADGTELLRQRIVRVPLDLDHPYWIEDPAFSVDNHMIFHVAEKWEQARAVLAGVLQAPMDDQRPPWELHVISGVRGVDGVSGEVTVVALKTHHAAADGTLSALIARRLFAPDPAEPDPRDSSTDARRSPSQLELLSRAIWSTPRNLGRLAHGLLKAHSAQRELRLGAEQGLYRAPIAVRPRTTFNQPLGPDRVFNTAAFPLGDLRAMKSALGEVTINDLVLAVVGGAMRAYLTETGDAPDRSMGAGVPMSTRATREATSRNQFVTMYVDLHTDIEDPIDRTRAIHDSALDERVRTTTPASATLDELAGAIPGVLFRAGLAVLGAMPKRESSSVSLGNTLVSNVPKGAADMKLGEATVAATFGLCPLIGLAGLAHRVDSVGDVLTINVTADPRQLRDDRRYVELLRESYIELESAIMNGAKASQ</sequence>
<dbReference type="GO" id="GO:0051701">
    <property type="term" value="P:biological process involved in interaction with host"/>
    <property type="evidence" value="ECO:0007669"/>
    <property type="project" value="TreeGrafter"/>
</dbReference>
<comment type="similarity">
    <text evidence="3">Belongs to the long-chain O-acyltransferase family.</text>
</comment>
<dbReference type="InterPro" id="IPR004255">
    <property type="entry name" value="O-acyltransferase_WSD1_N"/>
</dbReference>
<evidence type="ECO:0000256" key="6">
    <source>
        <dbReference type="ARBA" id="ARBA00022679"/>
    </source>
</evidence>
<feature type="compositionally biased region" description="Basic and acidic residues" evidence="11">
    <location>
        <begin position="166"/>
        <end position="177"/>
    </location>
</feature>
<evidence type="ECO:0000256" key="8">
    <source>
        <dbReference type="ARBA" id="ARBA00023098"/>
    </source>
</evidence>
<protein>
    <recommendedName>
        <fullName evidence="4">diacylglycerol O-acyltransferase</fullName>
        <ecNumber evidence="4">2.3.1.20</ecNumber>
    </recommendedName>
</protein>
<feature type="domain" description="O-acyltransferase WSD1-like N-terminal" evidence="12">
    <location>
        <begin position="4"/>
        <end position="270"/>
    </location>
</feature>
<evidence type="ECO:0000256" key="11">
    <source>
        <dbReference type="SAM" id="MobiDB-lite"/>
    </source>
</evidence>
<dbReference type="EMBL" id="FOAW01000004">
    <property type="protein sequence ID" value="SEK90810.1"/>
    <property type="molecule type" value="Genomic_DNA"/>
</dbReference>
<keyword evidence="7" id="KW-0319">Glycerol metabolism</keyword>
<dbReference type="GO" id="GO:0071731">
    <property type="term" value="P:response to nitric oxide"/>
    <property type="evidence" value="ECO:0007669"/>
    <property type="project" value="TreeGrafter"/>
</dbReference>
<dbReference type="RefSeq" id="WP_072750028.1">
    <property type="nucleotide sequence ID" value="NZ_FOAW01000004.1"/>
</dbReference>
<dbReference type="Proteomes" id="UP000198677">
    <property type="component" value="Unassembled WGS sequence"/>
</dbReference>